<keyword evidence="3" id="KW-1185">Reference proteome</keyword>
<sequence length="642" mass="71154">MFGEEPVLWDDFNDQTVSEEAPVERSQQQQQQQHVDSSSTAMADTSMHAMLDITMAVADEDVPVLAHIGDGHAGPDDAPDAERHDVQLPCHMTAHATSQPADEAAHAMVVEPADLPTRPAPSTRQSMHAPNSSSNSSSGKSSRPLHVGQSDRERRYNKMLNNRFTIRLSSTQSSKPKDDAASTVSSSSREVSLLMDELDGATMTMEPDDGQGNCRAQPLGKITFFNERAMAPHARRSCPSNETWRPSDRRMASRSNSPPVHHRPASSSSSSSSLYALPCSPAHHHRSSSSYCAGDAHDHYRDQPPHACRHARSSHHKYHPYDREYAAYMDKRPHPSPPSIMSRETASIFDEAEYYAKYRRALPSIRPSPPMFDVRPYGQKRPCLQKNAYMHDSKASPQCHDSRDAYGDEALYASCHGNPTFVVKGLEHGNDRRPPSNRPPIRRCRSNDSWVLELDYGQPKWGQSIAAGEVASDADEHAAAAAASPMSAHRDDFMWPAQSPEDGWTATSHIDAWQTCEDSSKADATDEKSMWLTEVTVRKPGKSRKAATKHRRSLDLSSMTGQPSANAFSAVVNINAPRAYRHPYHDDDDDDDGGGYEGRHGHGHYHHHSSVDPYTRANPDGSVTIQMNEHDLARENFDALFC</sequence>
<name>A0A4P9Z3B7_9FUNG</name>
<feature type="region of interest" description="Disordered" evidence="1">
    <location>
        <begin position="580"/>
        <end position="622"/>
    </location>
</feature>
<feature type="region of interest" description="Disordered" evidence="1">
    <location>
        <begin position="1"/>
        <end position="41"/>
    </location>
</feature>
<feature type="region of interest" description="Disordered" evidence="1">
    <location>
        <begin position="538"/>
        <end position="562"/>
    </location>
</feature>
<dbReference type="AlphaFoldDB" id="A0A4P9Z3B7"/>
<feature type="compositionally biased region" description="Low complexity" evidence="1">
    <location>
        <begin position="182"/>
        <end position="191"/>
    </location>
</feature>
<accession>A0A4P9Z3B7</accession>
<reference evidence="3" key="1">
    <citation type="journal article" date="2018" name="Nat. Microbiol.">
        <title>Leveraging single-cell genomics to expand the fungal tree of life.</title>
        <authorList>
            <person name="Ahrendt S.R."/>
            <person name="Quandt C.A."/>
            <person name="Ciobanu D."/>
            <person name="Clum A."/>
            <person name="Salamov A."/>
            <person name="Andreopoulos B."/>
            <person name="Cheng J.F."/>
            <person name="Woyke T."/>
            <person name="Pelin A."/>
            <person name="Henrissat B."/>
            <person name="Reynolds N.K."/>
            <person name="Benny G.L."/>
            <person name="Smith M.E."/>
            <person name="James T.Y."/>
            <person name="Grigoriev I.V."/>
        </authorList>
    </citation>
    <scope>NUCLEOTIDE SEQUENCE [LARGE SCALE GENOMIC DNA]</scope>
    <source>
        <strain evidence="3">Benny S71-1</strain>
    </source>
</reference>
<gene>
    <name evidence="2" type="ORF">SYNPS1DRAFT_27287</name>
</gene>
<protein>
    <submittedName>
        <fullName evidence="2">Uncharacterized protein</fullName>
    </submittedName>
</protein>
<feature type="compositionally biased region" description="Low complexity" evidence="1">
    <location>
        <begin position="131"/>
        <end position="142"/>
    </location>
</feature>
<feature type="region of interest" description="Disordered" evidence="1">
    <location>
        <begin position="226"/>
        <end position="279"/>
    </location>
</feature>
<evidence type="ECO:0000313" key="3">
    <source>
        <dbReference type="Proteomes" id="UP000278143"/>
    </source>
</evidence>
<feature type="compositionally biased region" description="Basic residues" evidence="1">
    <location>
        <begin position="539"/>
        <end position="552"/>
    </location>
</feature>
<feature type="compositionally biased region" description="Polar residues" evidence="1">
    <location>
        <begin position="159"/>
        <end position="174"/>
    </location>
</feature>
<dbReference type="Proteomes" id="UP000278143">
    <property type="component" value="Unassembled WGS sequence"/>
</dbReference>
<evidence type="ECO:0000313" key="2">
    <source>
        <dbReference type="EMBL" id="RKP27047.1"/>
    </source>
</evidence>
<dbReference type="OrthoDB" id="10687737at2759"/>
<evidence type="ECO:0000256" key="1">
    <source>
        <dbReference type="SAM" id="MobiDB-lite"/>
    </source>
</evidence>
<feature type="compositionally biased region" description="Polar residues" evidence="1">
    <location>
        <begin position="120"/>
        <end position="130"/>
    </location>
</feature>
<organism evidence="2 3">
    <name type="scientific">Syncephalis pseudoplumigaleata</name>
    <dbReference type="NCBI Taxonomy" id="1712513"/>
    <lineage>
        <taxon>Eukaryota</taxon>
        <taxon>Fungi</taxon>
        <taxon>Fungi incertae sedis</taxon>
        <taxon>Zoopagomycota</taxon>
        <taxon>Zoopagomycotina</taxon>
        <taxon>Zoopagomycetes</taxon>
        <taxon>Zoopagales</taxon>
        <taxon>Piptocephalidaceae</taxon>
        <taxon>Syncephalis</taxon>
    </lineage>
</organism>
<proteinExistence type="predicted"/>
<feature type="region of interest" description="Disordered" evidence="1">
    <location>
        <begin position="114"/>
        <end position="191"/>
    </location>
</feature>
<dbReference type="EMBL" id="KZ989281">
    <property type="protein sequence ID" value="RKP27047.1"/>
    <property type="molecule type" value="Genomic_DNA"/>
</dbReference>